<proteinExistence type="predicted"/>
<dbReference type="Proteomes" id="UP000092993">
    <property type="component" value="Unassembled WGS sequence"/>
</dbReference>
<accession>A0A1C7MSB2</accession>
<dbReference type="OrthoDB" id="1926878at2759"/>
<evidence type="ECO:0000313" key="1">
    <source>
        <dbReference type="EMBL" id="OBZ79708.1"/>
    </source>
</evidence>
<gene>
    <name evidence="1" type="ORF">A0H81_00993</name>
</gene>
<sequence>MVYVEDSDEDTDIGVICEDTIAELSSARACTLTDHSGPRSRTNTVRTVKKSCLYHFPAGEWESVSPLSVRLCALFFPDDRLCGTNMSIAG</sequence>
<protein>
    <submittedName>
        <fullName evidence="1">Uncharacterized protein</fullName>
    </submittedName>
</protein>
<comment type="caution">
    <text evidence="1">The sequence shown here is derived from an EMBL/GenBank/DDBJ whole genome shotgun (WGS) entry which is preliminary data.</text>
</comment>
<name>A0A1C7MSB2_GRIFR</name>
<organism evidence="1 2">
    <name type="scientific">Grifola frondosa</name>
    <name type="common">Maitake</name>
    <name type="synonym">Polyporus frondosus</name>
    <dbReference type="NCBI Taxonomy" id="5627"/>
    <lineage>
        <taxon>Eukaryota</taxon>
        <taxon>Fungi</taxon>
        <taxon>Dikarya</taxon>
        <taxon>Basidiomycota</taxon>
        <taxon>Agaricomycotina</taxon>
        <taxon>Agaricomycetes</taxon>
        <taxon>Polyporales</taxon>
        <taxon>Grifolaceae</taxon>
        <taxon>Grifola</taxon>
    </lineage>
</organism>
<dbReference type="EMBL" id="LUGG01000001">
    <property type="protein sequence ID" value="OBZ79708.1"/>
    <property type="molecule type" value="Genomic_DNA"/>
</dbReference>
<evidence type="ECO:0000313" key="2">
    <source>
        <dbReference type="Proteomes" id="UP000092993"/>
    </source>
</evidence>
<keyword evidence="2" id="KW-1185">Reference proteome</keyword>
<reference evidence="1 2" key="1">
    <citation type="submission" date="2016-03" db="EMBL/GenBank/DDBJ databases">
        <title>Whole genome sequencing of Grifola frondosa 9006-11.</title>
        <authorList>
            <person name="Min B."/>
            <person name="Park H."/>
            <person name="Kim J.-G."/>
            <person name="Cho H."/>
            <person name="Oh Y.-L."/>
            <person name="Kong W.-S."/>
            <person name="Choi I.-G."/>
        </authorList>
    </citation>
    <scope>NUCLEOTIDE SEQUENCE [LARGE SCALE GENOMIC DNA]</scope>
    <source>
        <strain evidence="1 2">9006-11</strain>
    </source>
</reference>
<dbReference type="AlphaFoldDB" id="A0A1C7MSB2"/>